<gene>
    <name evidence="1" type="ordered locus">Fbal_0865</name>
</gene>
<evidence type="ECO:0000313" key="2">
    <source>
        <dbReference type="Proteomes" id="UP000006683"/>
    </source>
</evidence>
<reference evidence="1 2" key="1">
    <citation type="journal article" date="2010" name="Stand. Genomic Sci.">
        <title>Complete genome sequence of Ferrimonas balearica type strain (PAT).</title>
        <authorList>
            <person name="Nolan M."/>
            <person name="Sikorski J."/>
            <person name="Davenport K."/>
            <person name="Lucas S."/>
            <person name="Glavina Del Rio T."/>
            <person name="Tice H."/>
            <person name="Cheng J."/>
            <person name="Goodwin L."/>
            <person name="Pitluck S."/>
            <person name="Liolios K."/>
            <person name="Ivanova N."/>
            <person name="Mavromatis K."/>
            <person name="Ovchinnikova G."/>
            <person name="Pati A."/>
            <person name="Chen A."/>
            <person name="Palaniappan K."/>
            <person name="Land M."/>
            <person name="Hauser L."/>
            <person name="Chang Y."/>
            <person name="Jeffries C."/>
            <person name="Tapia R."/>
            <person name="Brettin T."/>
            <person name="Detter J."/>
            <person name="Han C."/>
            <person name="Yasawong M."/>
            <person name="Rohde M."/>
            <person name="Tindall B."/>
            <person name="Goker M."/>
            <person name="Woyke T."/>
            <person name="Bristow J."/>
            <person name="Eisen J."/>
            <person name="Markowitz V."/>
            <person name="Hugenholtz P."/>
            <person name="Kyrpides N."/>
            <person name="Klenk H."/>
            <person name="Lapidus A."/>
        </authorList>
    </citation>
    <scope>NUCLEOTIDE SEQUENCE [LARGE SCALE GENOMIC DNA]</scope>
    <source>
        <strain evidence="2">DSM 9799 / CCM 4581 / KCTC 23876 / PAT</strain>
    </source>
</reference>
<dbReference type="GeneID" id="67181114"/>
<keyword evidence="2" id="KW-1185">Reference proteome</keyword>
<proteinExistence type="predicted"/>
<dbReference type="HOGENOM" id="CLU_1945546_0_0_6"/>
<dbReference type="Proteomes" id="UP000006683">
    <property type="component" value="Chromosome"/>
</dbReference>
<dbReference type="RefSeq" id="WP_013344380.1">
    <property type="nucleotide sequence ID" value="NC_014541.1"/>
</dbReference>
<sequence>MRLAVLLLLLPCQAWALFGFSLPEWLDKESRQLAQELNRGVGQSQNPNFLRAEYQGGVMSFYYKAFSADAMAPFGAVVEDQTDAVLRGYCQSGYYRKRLDAGLVYRHIYEGPTAPPMLTIRASSCQGQY</sequence>
<dbReference type="AlphaFoldDB" id="E1ST18"/>
<dbReference type="STRING" id="550540.Fbal_0865"/>
<accession>E1ST18</accession>
<evidence type="ECO:0000313" key="1">
    <source>
        <dbReference type="EMBL" id="ADN75074.1"/>
    </source>
</evidence>
<name>E1ST18_FERBD</name>
<protein>
    <submittedName>
        <fullName evidence="1">Uncharacterized protein</fullName>
    </submittedName>
</protein>
<dbReference type="KEGG" id="fbl:Fbal_0865"/>
<dbReference type="OrthoDB" id="6402044at2"/>
<organism evidence="1 2">
    <name type="scientific">Ferrimonas balearica (strain DSM 9799 / CCM 4581 / KCTC 23876 / PAT)</name>
    <dbReference type="NCBI Taxonomy" id="550540"/>
    <lineage>
        <taxon>Bacteria</taxon>
        <taxon>Pseudomonadati</taxon>
        <taxon>Pseudomonadota</taxon>
        <taxon>Gammaproteobacteria</taxon>
        <taxon>Alteromonadales</taxon>
        <taxon>Ferrimonadaceae</taxon>
        <taxon>Ferrimonas</taxon>
    </lineage>
</organism>
<dbReference type="EMBL" id="CP002209">
    <property type="protein sequence ID" value="ADN75074.1"/>
    <property type="molecule type" value="Genomic_DNA"/>
</dbReference>